<feature type="binding site" evidence="13">
    <location>
        <position position="290"/>
    </location>
    <ligand>
        <name>K(+)</name>
        <dbReference type="ChEBI" id="CHEBI:29103"/>
    </ligand>
</feature>
<keyword evidence="11 13" id="KW-0630">Potassium</keyword>
<feature type="binding site" evidence="13">
    <location>
        <position position="143"/>
    </location>
    <ligand>
        <name>substrate</name>
    </ligand>
</feature>
<feature type="active site" description="Proton acceptor" evidence="13">
    <location>
        <position position="255"/>
    </location>
</feature>
<dbReference type="Pfam" id="PF00294">
    <property type="entry name" value="PfkB"/>
    <property type="match status" value="1"/>
</dbReference>
<dbReference type="Gene3D" id="3.40.1190.20">
    <property type="match status" value="1"/>
</dbReference>
<comment type="catalytic activity">
    <reaction evidence="13">
        <text>D-ribose + ATP = D-ribose 5-phosphate + ADP + H(+)</text>
        <dbReference type="Rhea" id="RHEA:13697"/>
        <dbReference type="ChEBI" id="CHEBI:15378"/>
        <dbReference type="ChEBI" id="CHEBI:30616"/>
        <dbReference type="ChEBI" id="CHEBI:47013"/>
        <dbReference type="ChEBI" id="CHEBI:78346"/>
        <dbReference type="ChEBI" id="CHEBI:456216"/>
        <dbReference type="EC" id="2.7.1.15"/>
    </reaction>
</comment>
<dbReference type="InterPro" id="IPR011877">
    <property type="entry name" value="Ribokinase"/>
</dbReference>
<evidence type="ECO:0000256" key="3">
    <source>
        <dbReference type="ARBA" id="ARBA00016943"/>
    </source>
</evidence>
<evidence type="ECO:0000256" key="9">
    <source>
        <dbReference type="ARBA" id="ARBA00022840"/>
    </source>
</evidence>
<evidence type="ECO:0000256" key="1">
    <source>
        <dbReference type="ARBA" id="ARBA00005380"/>
    </source>
</evidence>
<feature type="binding site" evidence="13">
    <location>
        <position position="279"/>
    </location>
    <ligand>
        <name>ATP</name>
        <dbReference type="ChEBI" id="CHEBI:30616"/>
    </ligand>
</feature>
<dbReference type="GO" id="GO:0046872">
    <property type="term" value="F:metal ion binding"/>
    <property type="evidence" value="ECO:0007669"/>
    <property type="project" value="UniProtKB-KW"/>
</dbReference>
<dbReference type="NCBIfam" id="TIGR02152">
    <property type="entry name" value="D_ribokin_bact"/>
    <property type="match status" value="1"/>
</dbReference>
<keyword evidence="4 13" id="KW-0963">Cytoplasm</keyword>
<gene>
    <name evidence="13" type="primary">rbsK</name>
    <name evidence="15" type="ORF">AVDCRST_MAG95-2612</name>
</gene>
<dbReference type="PRINTS" id="PR00990">
    <property type="entry name" value="RIBOKINASE"/>
</dbReference>
<sequence>MTDFGKIVVIGSTNTDMVIKSTKLPAPGETLLGGEFFLNLGGKGANQAVAAARLGGQVTFITKVGNDSFGTQAREQFTQEGIRTDFVITDYENASGVALITVNAQGENTIVVAAGANGTLTETDFAAAADEITGAKIILMQLEIPLAVVLAIAARATNVGVKVILNPAPAQELPDPIYPYLYLITPNETEAELLTGIKVDNLEAAQLAARKLKDKGVSLVLITLGSNGALFYDGTTPTHITAPVVKAVDTTAAGDVFNGALAVALAENKSLADAITFANQAAAISVTRFGAQASAPYRAELAAVLTSQ</sequence>
<feature type="binding site" evidence="13">
    <location>
        <position position="285"/>
    </location>
    <ligand>
        <name>K(+)</name>
        <dbReference type="ChEBI" id="CHEBI:29103"/>
    </ligand>
</feature>
<keyword evidence="7 13" id="KW-0547">Nucleotide-binding</keyword>
<dbReference type="GO" id="GO:0005829">
    <property type="term" value="C:cytosol"/>
    <property type="evidence" value="ECO:0007669"/>
    <property type="project" value="TreeGrafter"/>
</dbReference>
<feature type="binding site" evidence="13">
    <location>
        <begin position="14"/>
        <end position="16"/>
    </location>
    <ligand>
        <name>substrate</name>
    </ligand>
</feature>
<dbReference type="CDD" id="cd01174">
    <property type="entry name" value="ribokinase"/>
    <property type="match status" value="1"/>
</dbReference>
<comment type="subunit">
    <text evidence="13">Homodimer.</text>
</comment>
<dbReference type="EMBL" id="CADCTJ010000817">
    <property type="protein sequence ID" value="CAA9267791.1"/>
    <property type="molecule type" value="Genomic_DNA"/>
</dbReference>
<reference evidence="15" key="1">
    <citation type="submission" date="2020-02" db="EMBL/GenBank/DDBJ databases">
        <authorList>
            <person name="Meier V. D."/>
        </authorList>
    </citation>
    <scope>NUCLEOTIDE SEQUENCE</scope>
    <source>
        <strain evidence="15">AVDCRST_MAG95</strain>
    </source>
</reference>
<dbReference type="InterPro" id="IPR029056">
    <property type="entry name" value="Ribokinase-like"/>
</dbReference>
<comment type="function">
    <text evidence="13">Catalyzes the phosphorylation of ribose at O-5 in a reaction requiring ATP and magnesium. The resulting D-ribose-5-phosphate can then be used either for sythesis of nucleotides, histidine, and tryptophan, or as a component of the pentose phosphate pathway.</text>
</comment>
<proteinExistence type="inferred from homology"/>
<dbReference type="InterPro" id="IPR002139">
    <property type="entry name" value="Ribo/fructo_kinase"/>
</dbReference>
<dbReference type="GO" id="GO:0004747">
    <property type="term" value="F:ribokinase activity"/>
    <property type="evidence" value="ECO:0007669"/>
    <property type="project" value="UniProtKB-UniRule"/>
</dbReference>
<feature type="binding site" evidence="13">
    <location>
        <position position="288"/>
    </location>
    <ligand>
        <name>K(+)</name>
        <dbReference type="ChEBI" id="CHEBI:29103"/>
    </ligand>
</feature>
<comment type="caution">
    <text evidence="13">Lacks conserved residue(s) required for the propagation of feature annotation.</text>
</comment>
<dbReference type="FunFam" id="3.40.1190.20:FF:000012">
    <property type="entry name" value="Ribokinase"/>
    <property type="match status" value="1"/>
</dbReference>
<evidence type="ECO:0000256" key="5">
    <source>
        <dbReference type="ARBA" id="ARBA00022679"/>
    </source>
</evidence>
<evidence type="ECO:0000256" key="11">
    <source>
        <dbReference type="ARBA" id="ARBA00022958"/>
    </source>
</evidence>
<dbReference type="InterPro" id="IPR002173">
    <property type="entry name" value="Carboh/pur_kinase_PfkB_CS"/>
</dbReference>
<dbReference type="EC" id="2.7.1.15" evidence="2 13"/>
<comment type="activity regulation">
    <text evidence="13">Activated by a monovalent cation that binds near, but not in, the active site. The most likely occupant of the site in vivo is potassium. Ion binding induces a conformational change that may alter substrate affinity.</text>
</comment>
<dbReference type="PANTHER" id="PTHR10584:SF166">
    <property type="entry name" value="RIBOKINASE"/>
    <property type="match status" value="1"/>
</dbReference>
<feature type="binding site" evidence="13">
    <location>
        <position position="251"/>
    </location>
    <ligand>
        <name>K(+)</name>
        <dbReference type="ChEBI" id="CHEBI:29103"/>
    </ligand>
</feature>
<comment type="subcellular location">
    <subcellularLocation>
        <location evidence="13">Cytoplasm</location>
    </subcellularLocation>
</comment>
<dbReference type="GO" id="GO:0019303">
    <property type="term" value="P:D-ribose catabolic process"/>
    <property type="evidence" value="ECO:0007669"/>
    <property type="project" value="UniProtKB-UniRule"/>
</dbReference>
<protein>
    <recommendedName>
        <fullName evidence="3 13">Ribokinase</fullName>
        <shortName evidence="13">RK</shortName>
        <ecNumber evidence="2 13">2.7.1.15</ecNumber>
    </recommendedName>
</protein>
<evidence type="ECO:0000256" key="13">
    <source>
        <dbReference type="HAMAP-Rule" id="MF_01987"/>
    </source>
</evidence>
<accession>A0A6J4J444</accession>
<dbReference type="AlphaFoldDB" id="A0A6J4J444"/>
<evidence type="ECO:0000256" key="10">
    <source>
        <dbReference type="ARBA" id="ARBA00022842"/>
    </source>
</evidence>
<comment type="cofactor">
    <cofactor evidence="13">
        <name>Mg(2+)</name>
        <dbReference type="ChEBI" id="CHEBI:18420"/>
    </cofactor>
    <text evidence="13">Requires a divalent cation, most likely magnesium in vivo, as an electrophilic catalyst to aid phosphoryl group transfer. It is the chelate of the metal and the nucleotide that is the actual substrate.</text>
</comment>
<feature type="binding site" evidence="13">
    <location>
        <begin position="42"/>
        <end position="46"/>
    </location>
    <ligand>
        <name>substrate</name>
    </ligand>
</feature>
<keyword evidence="6 13" id="KW-0479">Metal-binding</keyword>
<evidence type="ECO:0000259" key="14">
    <source>
        <dbReference type="Pfam" id="PF00294"/>
    </source>
</evidence>
<dbReference type="NCBIfam" id="NF008353">
    <property type="entry name" value="PRK11142.1"/>
    <property type="match status" value="1"/>
</dbReference>
<feature type="binding site" evidence="13">
    <location>
        <begin position="254"/>
        <end position="255"/>
    </location>
    <ligand>
        <name>ATP</name>
        <dbReference type="ChEBI" id="CHEBI:30616"/>
    </ligand>
</feature>
<evidence type="ECO:0000256" key="12">
    <source>
        <dbReference type="ARBA" id="ARBA00023277"/>
    </source>
</evidence>
<feature type="binding site" evidence="13">
    <location>
        <begin position="223"/>
        <end position="228"/>
    </location>
    <ligand>
        <name>ATP</name>
        <dbReference type="ChEBI" id="CHEBI:30616"/>
    </ligand>
</feature>
<dbReference type="GO" id="GO:0005524">
    <property type="term" value="F:ATP binding"/>
    <property type="evidence" value="ECO:0007669"/>
    <property type="project" value="UniProtKB-UniRule"/>
</dbReference>
<evidence type="ECO:0000313" key="15">
    <source>
        <dbReference type="EMBL" id="CAA9267791.1"/>
    </source>
</evidence>
<dbReference type="PANTHER" id="PTHR10584">
    <property type="entry name" value="SUGAR KINASE"/>
    <property type="match status" value="1"/>
</dbReference>
<keyword evidence="10 13" id="KW-0460">Magnesium</keyword>
<dbReference type="PROSITE" id="PS00584">
    <property type="entry name" value="PFKB_KINASES_2"/>
    <property type="match status" value="1"/>
</dbReference>
<keyword evidence="5 13" id="KW-0808">Transferase</keyword>
<dbReference type="SUPFAM" id="SSF53613">
    <property type="entry name" value="Ribokinase-like"/>
    <property type="match status" value="1"/>
</dbReference>
<name>A0A6J4J444_9BACT</name>
<keyword evidence="9 13" id="KW-0067">ATP-binding</keyword>
<evidence type="ECO:0000256" key="8">
    <source>
        <dbReference type="ARBA" id="ARBA00022777"/>
    </source>
</evidence>
<comment type="similarity">
    <text evidence="1">Belongs to the carbohydrate kinase pfkB family.</text>
</comment>
<keyword evidence="12 13" id="KW-0119">Carbohydrate metabolism</keyword>
<evidence type="ECO:0000256" key="7">
    <source>
        <dbReference type="ARBA" id="ARBA00022741"/>
    </source>
</evidence>
<evidence type="ECO:0000256" key="2">
    <source>
        <dbReference type="ARBA" id="ARBA00012035"/>
    </source>
</evidence>
<feature type="binding site" evidence="13">
    <location>
        <position position="249"/>
    </location>
    <ligand>
        <name>K(+)</name>
        <dbReference type="ChEBI" id="CHEBI:29103"/>
    </ligand>
</feature>
<feature type="binding site" evidence="13">
    <location>
        <position position="255"/>
    </location>
    <ligand>
        <name>substrate</name>
    </ligand>
</feature>
<comment type="similarity">
    <text evidence="13">Belongs to the carbohydrate kinase PfkB family. Ribokinase subfamily.</text>
</comment>
<feature type="binding site" evidence="13">
    <location>
        <position position="187"/>
    </location>
    <ligand>
        <name>ATP</name>
        <dbReference type="ChEBI" id="CHEBI:30616"/>
    </ligand>
</feature>
<organism evidence="15">
    <name type="scientific">uncultured Adhaeribacter sp</name>
    <dbReference type="NCBI Taxonomy" id="448109"/>
    <lineage>
        <taxon>Bacteria</taxon>
        <taxon>Pseudomonadati</taxon>
        <taxon>Bacteroidota</taxon>
        <taxon>Cytophagia</taxon>
        <taxon>Cytophagales</taxon>
        <taxon>Hymenobacteraceae</taxon>
        <taxon>Adhaeribacter</taxon>
        <taxon>environmental samples</taxon>
    </lineage>
</organism>
<evidence type="ECO:0000256" key="4">
    <source>
        <dbReference type="ARBA" id="ARBA00022490"/>
    </source>
</evidence>
<comment type="pathway">
    <text evidence="13">Carbohydrate metabolism; D-ribose degradation; D-ribose 5-phosphate from beta-D-ribopyranose: step 2/2.</text>
</comment>
<dbReference type="HAMAP" id="MF_01987">
    <property type="entry name" value="Ribokinase"/>
    <property type="match status" value="1"/>
</dbReference>
<dbReference type="InterPro" id="IPR011611">
    <property type="entry name" value="PfkB_dom"/>
</dbReference>
<dbReference type="UniPathway" id="UPA00916">
    <property type="reaction ID" value="UER00889"/>
</dbReference>
<keyword evidence="8 13" id="KW-0418">Kinase</keyword>
<evidence type="ECO:0000256" key="6">
    <source>
        <dbReference type="ARBA" id="ARBA00022723"/>
    </source>
</evidence>
<feature type="domain" description="Carbohydrate kinase PfkB" evidence="14">
    <location>
        <begin position="6"/>
        <end position="296"/>
    </location>
</feature>
<feature type="binding site" evidence="13">
    <location>
        <position position="294"/>
    </location>
    <ligand>
        <name>K(+)</name>
        <dbReference type="ChEBI" id="CHEBI:29103"/>
    </ligand>
</feature>